<dbReference type="RefSeq" id="YP_009289472.1">
    <property type="nucleotide sequence ID" value="NC_031095.1"/>
</dbReference>
<evidence type="ECO:0000313" key="1">
    <source>
        <dbReference type="EMBL" id="AKJ73116.1"/>
    </source>
</evidence>
<keyword evidence="2" id="KW-1185">Reference proteome</keyword>
<organism evidence="1 2">
    <name type="scientific">Klebsiella phage PKO111</name>
    <dbReference type="NCBI Taxonomy" id="1654928"/>
    <lineage>
        <taxon>Viruses</taxon>
        <taxon>Duplodnaviria</taxon>
        <taxon>Heunggongvirae</taxon>
        <taxon>Uroviricota</taxon>
        <taxon>Caudoviricetes</taxon>
        <taxon>Pantevenvirales</taxon>
        <taxon>Straboviridae</taxon>
        <taxon>Tevenvirinae</taxon>
        <taxon>Jiaodavirus</taxon>
        <taxon>Jiaodavirus pko111</taxon>
    </lineage>
</organism>
<gene>
    <name evidence="1" type="ORF">PKO111_071</name>
</gene>
<dbReference type="GeneID" id="29080583"/>
<sequence length="111" mass="13011">MKTTGALWKEFYNDEAFWEGYYHDDTLIFFDDVEVEEYEDPLPGSVVRIESGYVYKSDGDSFTSHDLSLETFFKRWKKKQTTRTIVVTVDKDDFAKVFETISNIPGVKKVK</sequence>
<dbReference type="EMBL" id="KR269720">
    <property type="protein sequence ID" value="AKJ73116.1"/>
    <property type="molecule type" value="Genomic_DNA"/>
</dbReference>
<evidence type="ECO:0000313" key="2">
    <source>
        <dbReference type="Proteomes" id="UP000202948"/>
    </source>
</evidence>
<protein>
    <submittedName>
        <fullName evidence="1">Uncharacterized protein</fullName>
    </submittedName>
</protein>
<dbReference type="KEGG" id="vg:29080583"/>
<dbReference type="Proteomes" id="UP000202948">
    <property type="component" value="Segment"/>
</dbReference>
<proteinExistence type="predicted"/>
<name>A0A159B7Q3_9CAUD</name>
<accession>A0A159B7Q3</accession>
<reference evidence="1 2" key="1">
    <citation type="submission" date="2015-04" db="EMBL/GenBank/DDBJ databases">
        <title>Complete Genome Sequence of K. oxytoca Bacteriophage PKO111.</title>
        <authorList>
            <person name="Lee J.-H."/>
            <person name="Park E.-A."/>
            <person name="Lee D.-H."/>
        </authorList>
    </citation>
    <scope>NUCLEOTIDE SEQUENCE [LARGE SCALE GENOMIC DNA]</scope>
</reference>